<keyword evidence="1" id="KW-0812">Transmembrane</keyword>
<keyword evidence="1" id="KW-1133">Transmembrane helix</keyword>
<evidence type="ECO:0000313" key="2">
    <source>
        <dbReference type="EMBL" id="SHE64843.1"/>
    </source>
</evidence>
<proteinExistence type="predicted"/>
<protein>
    <submittedName>
        <fullName evidence="2">Uncharacterized protein</fullName>
    </submittedName>
</protein>
<dbReference type="AlphaFoldDB" id="A0A1M4V7J0"/>
<accession>A0A1M4V7J0</accession>
<organism evidence="2 3">
    <name type="scientific">Pedobacter caeni</name>
    <dbReference type="NCBI Taxonomy" id="288992"/>
    <lineage>
        <taxon>Bacteria</taxon>
        <taxon>Pseudomonadati</taxon>
        <taxon>Bacteroidota</taxon>
        <taxon>Sphingobacteriia</taxon>
        <taxon>Sphingobacteriales</taxon>
        <taxon>Sphingobacteriaceae</taxon>
        <taxon>Pedobacter</taxon>
    </lineage>
</organism>
<sequence length="62" mass="7373">MQQKMNGCFLSIVIYLLLLSQHSLFEITNHTRVVICLVLYYFSSVYIRSFDAFYKKKIKVFA</sequence>
<name>A0A1M4V7J0_9SPHI</name>
<evidence type="ECO:0000313" key="3">
    <source>
        <dbReference type="Proteomes" id="UP000184287"/>
    </source>
</evidence>
<keyword evidence="3" id="KW-1185">Reference proteome</keyword>
<evidence type="ECO:0000256" key="1">
    <source>
        <dbReference type="SAM" id="Phobius"/>
    </source>
</evidence>
<dbReference type="Proteomes" id="UP000184287">
    <property type="component" value="Unassembled WGS sequence"/>
</dbReference>
<dbReference type="STRING" id="288992.SAMN04488522_101804"/>
<feature type="transmembrane region" description="Helical" evidence="1">
    <location>
        <begin position="7"/>
        <end position="25"/>
    </location>
</feature>
<reference evidence="3" key="1">
    <citation type="submission" date="2016-11" db="EMBL/GenBank/DDBJ databases">
        <authorList>
            <person name="Varghese N."/>
            <person name="Submissions S."/>
        </authorList>
    </citation>
    <scope>NUCLEOTIDE SEQUENCE [LARGE SCALE GENOMIC DNA]</scope>
    <source>
        <strain evidence="3">DSM 16990</strain>
    </source>
</reference>
<dbReference type="EMBL" id="FQUQ01000001">
    <property type="protein sequence ID" value="SHE64843.1"/>
    <property type="molecule type" value="Genomic_DNA"/>
</dbReference>
<keyword evidence="1" id="KW-0472">Membrane</keyword>
<feature type="transmembrane region" description="Helical" evidence="1">
    <location>
        <begin position="31"/>
        <end position="49"/>
    </location>
</feature>
<gene>
    <name evidence="2" type="ORF">SAMN04488522_101804</name>
</gene>